<dbReference type="RefSeq" id="WP_008837507.1">
    <property type="nucleotide sequence ID" value="NZ_AHAM01000159.1"/>
</dbReference>
<dbReference type="Proteomes" id="UP000003250">
    <property type="component" value="Unassembled WGS sequence"/>
</dbReference>
<feature type="domain" description="Guanylate cyclase" evidence="1">
    <location>
        <begin position="12"/>
        <end position="127"/>
    </location>
</feature>
<dbReference type="InterPro" id="IPR050697">
    <property type="entry name" value="Adenylyl/Guanylyl_Cyclase_3/4"/>
</dbReference>
<dbReference type="Pfam" id="PF00211">
    <property type="entry name" value="Guanylate_cyc"/>
    <property type="match status" value="1"/>
</dbReference>
<protein>
    <submittedName>
        <fullName evidence="2">Adenylate class-3/4/guanylyl cyclase</fullName>
    </submittedName>
</protein>
<dbReference type="EMBL" id="AHAM01000159">
    <property type="protein sequence ID" value="EHK55580.1"/>
    <property type="molecule type" value="Genomic_DNA"/>
</dbReference>
<keyword evidence="3" id="KW-1185">Reference proteome</keyword>
<dbReference type="GO" id="GO:0004016">
    <property type="term" value="F:adenylate cyclase activity"/>
    <property type="evidence" value="ECO:0007669"/>
    <property type="project" value="UniProtKB-ARBA"/>
</dbReference>
<accession>H0HUN4</accession>
<dbReference type="InterPro" id="IPR029787">
    <property type="entry name" value="Nucleotide_cyclase"/>
</dbReference>
<dbReference type="PANTHER" id="PTHR43081">
    <property type="entry name" value="ADENYLATE CYCLASE, TERMINAL-DIFFERENTIATION SPECIFIC-RELATED"/>
    <property type="match status" value="1"/>
</dbReference>
<dbReference type="SUPFAM" id="SSF52964">
    <property type="entry name" value="TolB, N-terminal domain"/>
    <property type="match status" value="1"/>
</dbReference>
<evidence type="ECO:0000259" key="1">
    <source>
        <dbReference type="PROSITE" id="PS50125"/>
    </source>
</evidence>
<dbReference type="CDD" id="cd07302">
    <property type="entry name" value="CHD"/>
    <property type="match status" value="1"/>
</dbReference>
<dbReference type="InterPro" id="IPR001054">
    <property type="entry name" value="A/G_cyclase"/>
</dbReference>
<organism evidence="2 3">
    <name type="scientific">Mesorhizobium alhagi CCNWXJ12-2</name>
    <dbReference type="NCBI Taxonomy" id="1107882"/>
    <lineage>
        <taxon>Bacteria</taxon>
        <taxon>Pseudomonadati</taxon>
        <taxon>Pseudomonadota</taxon>
        <taxon>Alphaproteobacteria</taxon>
        <taxon>Hyphomicrobiales</taxon>
        <taxon>Phyllobacteriaceae</taxon>
        <taxon>Allomesorhizobium</taxon>
    </lineage>
</organism>
<gene>
    <name evidence="2" type="ORF">MAXJ12_19468</name>
</gene>
<dbReference type="PANTHER" id="PTHR43081:SF19">
    <property type="entry name" value="PH-SENSITIVE ADENYLATE CYCLASE RV1264"/>
    <property type="match status" value="1"/>
</dbReference>
<sequence>MADERAKRRLAAIAVADVVGYSRLMETDEAGTLAVLKERRKTVLEPIVRSHEGRIVKVMGDGVLMEFASAVNAVGAALELQEKMAEANTLLNEDRRIFLRIGINLGDIICEGSDVYGDGVNIAARLEALAEPGGICLSAKVRDETRGRLELAFEDMREQQLKNIANPVRVFRVADWAISAAVGPSLSLPDKPSIAVLPFTNMSGDPEQQYFSDGITEDIITELSRSRALFVIARNSSFQYRDKAVDVRRVGRDLGVRYVFEGSVRKMGSRIRITAQLIDAVPGNHLWSERFDRGIEELFDVQDELTQTIVATVAGRLEDAEIRMAANKRTDSLPAYDCLLRGIQRLRGYDPDDNRLARELFEQAVVLDPRYALAHAYLALSLLVENHYGGVRCHQTTGTGHCHGGGPFGSARKPMSHLPRAGLPISRRVRSGNIASRARFGAQSQRLRWPCSFGRSVWRLRPRRRGHRTVSPGHQARPLCEICMGHPCHLSIRREAL</sequence>
<dbReference type="PATRIC" id="fig|1107882.3.peg.3799"/>
<evidence type="ECO:0000313" key="3">
    <source>
        <dbReference type="Proteomes" id="UP000003250"/>
    </source>
</evidence>
<proteinExistence type="predicted"/>
<dbReference type="GO" id="GO:0006171">
    <property type="term" value="P:cAMP biosynthetic process"/>
    <property type="evidence" value="ECO:0007669"/>
    <property type="project" value="TreeGrafter"/>
</dbReference>
<dbReference type="AlphaFoldDB" id="H0HUN4"/>
<name>H0HUN4_9HYPH</name>
<dbReference type="Gene3D" id="3.30.70.1230">
    <property type="entry name" value="Nucleotide cyclase"/>
    <property type="match status" value="1"/>
</dbReference>
<dbReference type="SUPFAM" id="SSF55073">
    <property type="entry name" value="Nucleotide cyclase"/>
    <property type="match status" value="1"/>
</dbReference>
<dbReference type="Gene3D" id="3.40.50.10070">
    <property type="entry name" value="TolB, N-terminal domain"/>
    <property type="match status" value="1"/>
</dbReference>
<reference evidence="2 3" key="1">
    <citation type="journal article" date="2012" name="J. Bacteriol.">
        <title>Draft Genome Sequence of Mesorhizobium alhagi CCNWXJ12-2T, a Novel Salt-Resistant Species Isolated from the Desert of Northwestern China.</title>
        <authorList>
            <person name="Zhou M."/>
            <person name="Chen W."/>
            <person name="Chen H."/>
            <person name="Wei G."/>
        </authorList>
    </citation>
    <scope>NUCLEOTIDE SEQUENCE [LARGE SCALE GENOMIC DNA]</scope>
    <source>
        <strain evidence="2 3">CCNWXJ12-2</strain>
    </source>
</reference>
<dbReference type="PROSITE" id="PS50125">
    <property type="entry name" value="GUANYLATE_CYCLASE_2"/>
    <property type="match status" value="1"/>
</dbReference>
<dbReference type="GO" id="GO:0035556">
    <property type="term" value="P:intracellular signal transduction"/>
    <property type="evidence" value="ECO:0007669"/>
    <property type="project" value="InterPro"/>
</dbReference>
<evidence type="ECO:0000313" key="2">
    <source>
        <dbReference type="EMBL" id="EHK55580.1"/>
    </source>
</evidence>